<evidence type="ECO:0000256" key="1">
    <source>
        <dbReference type="SAM" id="MobiDB-lite"/>
    </source>
</evidence>
<proteinExistence type="predicted"/>
<feature type="region of interest" description="Disordered" evidence="1">
    <location>
        <begin position="40"/>
        <end position="63"/>
    </location>
</feature>
<dbReference type="Proteomes" id="UP000664699">
    <property type="component" value="Unassembled WGS sequence"/>
</dbReference>
<reference evidence="2 3" key="1">
    <citation type="submission" date="2021-03" db="EMBL/GenBank/DDBJ databases">
        <title>Whole genome sequence of Agrobacterium sp. strain Rnr.</title>
        <authorList>
            <person name="Mafakheri H."/>
            <person name="Taghavi S.M."/>
            <person name="Nemanja K."/>
            <person name="Osdaghi E."/>
        </authorList>
    </citation>
    <scope>NUCLEOTIDE SEQUENCE [LARGE SCALE GENOMIC DNA]</scope>
    <source>
        <strain evidence="2 3">Rnr</strain>
    </source>
</reference>
<dbReference type="EMBL" id="JAFLNA010000001">
    <property type="protein sequence ID" value="MBO0129173.1"/>
    <property type="molecule type" value="Genomic_DNA"/>
</dbReference>
<comment type="caution">
    <text evidence="2">The sequence shown here is derived from an EMBL/GenBank/DDBJ whole genome shotgun (WGS) entry which is preliminary data.</text>
</comment>
<sequence length="63" mass="7153">MTMWLRFHEPFDWRQPAFTIAYKAGLYNVTRKCAAAAIAAKAAEPTKDRPNAKTQKSGRRLAE</sequence>
<evidence type="ECO:0000313" key="2">
    <source>
        <dbReference type="EMBL" id="MBO0129173.1"/>
    </source>
</evidence>
<name>A0ABS3EB53_9HYPH</name>
<dbReference type="RefSeq" id="WP_207132747.1">
    <property type="nucleotide sequence ID" value="NZ_JAFLNA010000001.1"/>
</dbReference>
<keyword evidence="3" id="KW-1185">Reference proteome</keyword>
<protein>
    <submittedName>
        <fullName evidence="2">Uncharacterized protein</fullName>
    </submittedName>
</protein>
<accession>A0ABS3EB53</accession>
<organism evidence="2 3">
    <name type="scientific">Agrobacterium burrii</name>
    <dbReference type="NCBI Taxonomy" id="2815339"/>
    <lineage>
        <taxon>Bacteria</taxon>
        <taxon>Pseudomonadati</taxon>
        <taxon>Pseudomonadota</taxon>
        <taxon>Alphaproteobacteria</taxon>
        <taxon>Hyphomicrobiales</taxon>
        <taxon>Rhizobiaceae</taxon>
        <taxon>Rhizobium/Agrobacterium group</taxon>
        <taxon>Agrobacterium</taxon>
        <taxon>Agrobacterium tumefaciens complex</taxon>
    </lineage>
</organism>
<gene>
    <name evidence="2" type="ORF">JZX89_00270</name>
</gene>
<evidence type="ECO:0000313" key="3">
    <source>
        <dbReference type="Proteomes" id="UP000664699"/>
    </source>
</evidence>